<feature type="region of interest" description="Disordered" evidence="1">
    <location>
        <begin position="1"/>
        <end position="29"/>
    </location>
</feature>
<dbReference type="EMBL" id="JACJFM010000004">
    <property type="protein sequence ID" value="MBB1485826.1"/>
    <property type="molecule type" value="Genomic_DNA"/>
</dbReference>
<comment type="caution">
    <text evidence="2">The sequence shown here is derived from an EMBL/GenBank/DDBJ whole genome shotgun (WGS) entry which is preliminary data.</text>
</comment>
<dbReference type="AlphaFoldDB" id="A0A839ING7"/>
<evidence type="ECO:0000256" key="1">
    <source>
        <dbReference type="SAM" id="MobiDB-lite"/>
    </source>
</evidence>
<accession>A0A839ING7</accession>
<feature type="compositionally biased region" description="Basic and acidic residues" evidence="1">
    <location>
        <begin position="12"/>
        <end position="21"/>
    </location>
</feature>
<reference evidence="2 3" key="1">
    <citation type="submission" date="2020-08" db="EMBL/GenBank/DDBJ databases">
        <title>Oceanospirillum sp. nov. isolated from marine sediment.</title>
        <authorList>
            <person name="Ji X."/>
        </authorList>
    </citation>
    <scope>NUCLEOTIDE SEQUENCE [LARGE SCALE GENOMIC DNA]</scope>
    <source>
        <strain evidence="2 3">D5</strain>
    </source>
</reference>
<dbReference type="Proteomes" id="UP000565262">
    <property type="component" value="Unassembled WGS sequence"/>
</dbReference>
<sequence length="117" mass="13177">MTIQPAPVTRNTDGHWQHPDLPDWSDTTSSPEMEYWLTQQGLNSKVLQIGSRIPQKVINRWLAGESGRSDDMPERYSLGDSIVLAVYQAEEFTTVWLGTPTQHTGQRTDSNEVYSAA</sequence>
<name>A0A839ING7_9GAMM</name>
<protein>
    <submittedName>
        <fullName evidence="2">Uncharacterized protein</fullName>
    </submittedName>
</protein>
<keyword evidence="3" id="KW-1185">Reference proteome</keyword>
<dbReference type="RefSeq" id="WP_182807616.1">
    <property type="nucleotide sequence ID" value="NZ_JACJFM010000004.1"/>
</dbReference>
<gene>
    <name evidence="2" type="ORF">H4O21_04265</name>
</gene>
<organism evidence="2 3">
    <name type="scientific">Oceanospirillum sediminis</name>
    <dbReference type="NCBI Taxonomy" id="2760088"/>
    <lineage>
        <taxon>Bacteria</taxon>
        <taxon>Pseudomonadati</taxon>
        <taxon>Pseudomonadota</taxon>
        <taxon>Gammaproteobacteria</taxon>
        <taxon>Oceanospirillales</taxon>
        <taxon>Oceanospirillaceae</taxon>
        <taxon>Oceanospirillum</taxon>
    </lineage>
</organism>
<evidence type="ECO:0000313" key="2">
    <source>
        <dbReference type="EMBL" id="MBB1485826.1"/>
    </source>
</evidence>
<evidence type="ECO:0000313" key="3">
    <source>
        <dbReference type="Proteomes" id="UP000565262"/>
    </source>
</evidence>
<proteinExistence type="predicted"/>